<evidence type="ECO:0000256" key="5">
    <source>
        <dbReference type="ARBA" id="ARBA00022927"/>
    </source>
</evidence>
<dbReference type="GO" id="GO:0006606">
    <property type="term" value="P:protein import into nucleus"/>
    <property type="evidence" value="ECO:0007669"/>
    <property type="project" value="InterPro"/>
</dbReference>
<dbReference type="InterPro" id="IPR016024">
    <property type="entry name" value="ARM-type_fold"/>
</dbReference>
<dbReference type="InterPro" id="IPR011989">
    <property type="entry name" value="ARM-like"/>
</dbReference>
<dbReference type="VEuPathDB" id="TrichDB:TRFO_38535"/>
<protein>
    <recommendedName>
        <fullName evidence="8">Importin N-terminal domain-containing protein</fullName>
    </recommendedName>
</protein>
<dbReference type="Gene3D" id="1.25.10.10">
    <property type="entry name" value="Leucine-rich Repeat Variant"/>
    <property type="match status" value="2"/>
</dbReference>
<dbReference type="GeneID" id="94846804"/>
<sequence>MAELEQLYSALSQGMDPTQISGRIMEIYNNPQSIFEILQIINNNENAIIRHHASVGLRKSLELNVAKIAQDPAFEQVKEMIISALLKTPEMIIRDSIIHAMAYILDMKVPWPQLDSLIQNLFQDQIPIQVETAMKVLFIMVPNFNPQQFAVYAPTMGQQIVAAIQTNIPGLVKSGFELFSQTIPFFDQPLISPYSDILTQIFTMFHQAAVEMDDLMFFLLSIIERVIESNNGGINFEQLLQITLQFAIDPHISSEACFYIFSPIQAIIMKDQPQVIKQHVNDILKTTIFCIAKSFADECFSDSCSGYLISNSIDTLCEYMNSDKLYKIAMELLSENSPNEIFASAIVFDRFIETAPAQAVSNSAFLIKTLIKYMTPELHHSIREASLNATSKLIELVENGLIDFFDSIIQSCIAAIDSGHDNLIISGLRTMIVTLDSIDFSSKYLEILMPKLIPLTRANMEVATYAIGPISSLIIKCERDVVPYIPEILPFIVQASQINEKTNPILKGEAIETLAKLIAVAPEETASIIQPSLQMFSECTKTEDSSIIASLLAAFSILVSAKFPGVETVIPLFLQFAIAQLDCQQQSNVIFSEGFDPEENNDQNMDIATSIQNAILVVENVARYAPEVLAPAVPNVIDQIVNYVSFPSELLRQNALSTLAALISTYKLDPNGIFSTIGEIFDEFEPAVVAAMFSFCQVLIDNNLPLQQPVVVEIFRKCIEAIEHKLSCINCEMDGDDEFDDDDGNANIKLDLVNSVFKCLSAIAMNPNFSQYMDLAKFVQACKIAVKKGNVVEVVYSTDVIGRLFETRRANFTQLILKFALNVVMESLNFCDGTHHPYPLIAIRRILLTDPSVLTQAMNAIMEKINQIIHLENSGQPFYHQTRAAAVNVILALARIQGQQFPLATYLPIIFAVLPTQYEANFIYESIVFIFNQANDIFAPVAAELIRSFAQTLAVKDSDLDKYSISQETLVNMTRILAMVLHTIPNDQEILASAITDQNSLSRLQSRLNSVHQ</sequence>
<comment type="subcellular location">
    <subcellularLocation>
        <location evidence="1">Cytoplasm</location>
    </subcellularLocation>
</comment>
<keyword evidence="7" id="KW-1185">Reference proteome</keyword>
<dbReference type="PANTHER" id="PTHR10527">
    <property type="entry name" value="IMPORTIN BETA"/>
    <property type="match status" value="1"/>
</dbReference>
<evidence type="ECO:0000256" key="4">
    <source>
        <dbReference type="ARBA" id="ARBA00022737"/>
    </source>
</evidence>
<keyword evidence="2" id="KW-0813">Transport</keyword>
<dbReference type="RefSeq" id="XP_068348483.1">
    <property type="nucleotide sequence ID" value="XM_068512100.1"/>
</dbReference>
<dbReference type="GO" id="GO:0005737">
    <property type="term" value="C:cytoplasm"/>
    <property type="evidence" value="ECO:0007669"/>
    <property type="project" value="UniProtKB-SubCell"/>
</dbReference>
<name>A0A1J4J818_9EUKA</name>
<keyword evidence="4" id="KW-0677">Repeat</keyword>
<dbReference type="EMBL" id="MLAK01001251">
    <property type="protein sequence ID" value="OHS95346.1"/>
    <property type="molecule type" value="Genomic_DNA"/>
</dbReference>
<evidence type="ECO:0000313" key="6">
    <source>
        <dbReference type="EMBL" id="OHS95346.1"/>
    </source>
</evidence>
<keyword evidence="3" id="KW-0963">Cytoplasm</keyword>
<evidence type="ECO:0000256" key="1">
    <source>
        <dbReference type="ARBA" id="ARBA00004496"/>
    </source>
</evidence>
<comment type="caution">
    <text evidence="6">The sequence shown here is derived from an EMBL/GenBank/DDBJ whole genome shotgun (WGS) entry which is preliminary data.</text>
</comment>
<proteinExistence type="predicted"/>
<evidence type="ECO:0000313" key="7">
    <source>
        <dbReference type="Proteomes" id="UP000179807"/>
    </source>
</evidence>
<evidence type="ECO:0000256" key="2">
    <source>
        <dbReference type="ARBA" id="ARBA00022448"/>
    </source>
</evidence>
<organism evidence="6 7">
    <name type="scientific">Tritrichomonas foetus</name>
    <dbReference type="NCBI Taxonomy" id="1144522"/>
    <lineage>
        <taxon>Eukaryota</taxon>
        <taxon>Metamonada</taxon>
        <taxon>Parabasalia</taxon>
        <taxon>Tritrichomonadida</taxon>
        <taxon>Tritrichomonadidae</taxon>
        <taxon>Tritrichomonas</taxon>
    </lineage>
</organism>
<evidence type="ECO:0000256" key="3">
    <source>
        <dbReference type="ARBA" id="ARBA00022490"/>
    </source>
</evidence>
<dbReference type="InterPro" id="IPR040122">
    <property type="entry name" value="Importin_beta"/>
</dbReference>
<dbReference type="AlphaFoldDB" id="A0A1J4J818"/>
<dbReference type="Proteomes" id="UP000179807">
    <property type="component" value="Unassembled WGS sequence"/>
</dbReference>
<dbReference type="SUPFAM" id="SSF48371">
    <property type="entry name" value="ARM repeat"/>
    <property type="match status" value="2"/>
</dbReference>
<accession>A0A1J4J818</accession>
<gene>
    <name evidence="6" type="ORF">TRFO_38535</name>
</gene>
<keyword evidence="5" id="KW-0653">Protein transport</keyword>
<evidence type="ECO:0008006" key="8">
    <source>
        <dbReference type="Google" id="ProtNLM"/>
    </source>
</evidence>
<dbReference type="OrthoDB" id="10566181at2759"/>
<reference evidence="6" key="1">
    <citation type="submission" date="2016-10" db="EMBL/GenBank/DDBJ databases">
        <authorList>
            <person name="Benchimol M."/>
            <person name="Almeida L.G."/>
            <person name="Vasconcelos A.T."/>
            <person name="Perreira-Neves A."/>
            <person name="Rosa I.A."/>
            <person name="Tasca T."/>
            <person name="Bogo M.R."/>
            <person name="de Souza W."/>
        </authorList>
    </citation>
    <scope>NUCLEOTIDE SEQUENCE [LARGE SCALE GENOMIC DNA]</scope>
    <source>
        <strain evidence="6">K</strain>
    </source>
</reference>